<evidence type="ECO:0000313" key="3">
    <source>
        <dbReference type="Proteomes" id="UP000236305"/>
    </source>
</evidence>
<dbReference type="Proteomes" id="UP000236305">
    <property type="component" value="Unassembled WGS sequence"/>
</dbReference>
<keyword evidence="1" id="KW-0732">Signal</keyword>
<name>A0AA44WAB2_VERDA</name>
<organism evidence="2 3">
    <name type="scientific">Verticillium dahliae</name>
    <name type="common">Verticillium wilt</name>
    <dbReference type="NCBI Taxonomy" id="27337"/>
    <lineage>
        <taxon>Eukaryota</taxon>
        <taxon>Fungi</taxon>
        <taxon>Dikarya</taxon>
        <taxon>Ascomycota</taxon>
        <taxon>Pezizomycotina</taxon>
        <taxon>Sordariomycetes</taxon>
        <taxon>Hypocreomycetidae</taxon>
        <taxon>Glomerellales</taxon>
        <taxon>Plectosphaerellaceae</taxon>
        <taxon>Verticillium</taxon>
    </lineage>
</organism>
<dbReference type="AlphaFoldDB" id="A0AA44WAB2"/>
<dbReference type="EMBL" id="MPSH01000052">
    <property type="protein sequence ID" value="PNH27055.1"/>
    <property type="molecule type" value="Genomic_DNA"/>
</dbReference>
<gene>
    <name evidence="2" type="ORF">BJF96_g9630</name>
</gene>
<feature type="chain" id="PRO_5041458518" evidence="1">
    <location>
        <begin position="22"/>
        <end position="79"/>
    </location>
</feature>
<protein>
    <submittedName>
        <fullName evidence="2">Uncharacterized protein</fullName>
    </submittedName>
</protein>
<comment type="caution">
    <text evidence="2">The sequence shown here is derived from an EMBL/GenBank/DDBJ whole genome shotgun (WGS) entry which is preliminary data.</text>
</comment>
<accession>A0AA44WAB2</accession>
<feature type="signal peptide" evidence="1">
    <location>
        <begin position="1"/>
        <end position="21"/>
    </location>
</feature>
<evidence type="ECO:0000313" key="2">
    <source>
        <dbReference type="EMBL" id="PNH27055.1"/>
    </source>
</evidence>
<proteinExistence type="predicted"/>
<reference evidence="2 3" key="1">
    <citation type="submission" date="2017-12" db="EMBL/GenBank/DDBJ databases">
        <title>Comparative genomics yields insights into virulence evolution of Verticillium dahliae.</title>
        <authorList>
            <person name="Fan R."/>
            <person name="Armitage A.D."/>
            <person name="Cascant-Lopez E."/>
            <person name="Sobczyk M."/>
            <person name="Cockerton H.M."/>
            <person name="Harrison R.J."/>
        </authorList>
    </citation>
    <scope>NUCLEOTIDE SEQUENCE [LARGE SCALE GENOMIC DNA]</scope>
    <source>
        <strain evidence="2 3">12008</strain>
    </source>
</reference>
<evidence type="ECO:0000256" key="1">
    <source>
        <dbReference type="SAM" id="SignalP"/>
    </source>
</evidence>
<sequence length="79" mass="8161">MLFATNSILLTALPWLALTSSEDPAHISGQSNAVTITGGTTMDLSISATVCAAAGQHRHWKFGDGRDRKLSDAGTSGSS</sequence>